<sequence length="328" mass="38221">MSNQKGSADEVTLQEDEQKPLFVTDEELLSFWDDPTVVGGINFPPHYKPMTHIVPIYDKMKTGFINEEAFTIMKVVGDGIATNEEQIKRFFLTKNLTRTEVSNHINRLREKGFLDRWHLRSDVSEHVYPNLSAPITLGMSGFILLKHFYKEQFFMDSMLWDRLGIHTIQRYIAANELRCQIYESRTLRKWVWNGLVANNTKISRPFGTAVLSTPNGDMKFVFERVHQGKKYLTHLTKRINQWGELIEDNNGTLPVANTEELRTIVVVYVSTRSLAEHIVEELALFNVKFMIWICIEEDLIKFGIEHSFYIPEKHKLKPVKMAFLAPKR</sequence>
<dbReference type="RefSeq" id="WP_368502705.1">
    <property type="nucleotide sequence ID" value="NZ_CP162550.1"/>
</dbReference>
<protein>
    <submittedName>
        <fullName evidence="1">Uncharacterized protein</fullName>
    </submittedName>
</protein>
<gene>
    <name evidence="1" type="ORF">AB3N04_01000</name>
</gene>
<proteinExistence type="predicted"/>
<reference evidence="1" key="1">
    <citation type="submission" date="2024-07" db="EMBL/GenBank/DDBJ databases">
        <title>Identification and characteristics of an arsenic-resistant bacterial isolate, which belongs to a novel species.</title>
        <authorList>
            <person name="Juszczyk A."/>
            <person name="Kowalczyk A."/>
            <person name="Was K."/>
            <person name="Kosowicz W."/>
            <person name="Budzyn A."/>
            <person name="Latowski D."/>
        </authorList>
    </citation>
    <scope>NUCLEOTIDE SEQUENCE</scope>
    <source>
        <strain evidence="1">As8PL</strain>
        <plasmid evidence="1">unnamed</plasmid>
    </source>
</reference>
<geneLocation type="plasmid" evidence="1">
    <name>unnamed</name>
</geneLocation>
<name>A0AB39BMW6_9BACI</name>
<dbReference type="AlphaFoldDB" id="A0AB39BMW6"/>
<keyword evidence="1" id="KW-0614">Plasmid</keyword>
<evidence type="ECO:0000313" key="1">
    <source>
        <dbReference type="EMBL" id="XDI35088.1"/>
    </source>
</evidence>
<dbReference type="EMBL" id="CP162550">
    <property type="protein sequence ID" value="XDI35088.1"/>
    <property type="molecule type" value="Genomic_DNA"/>
</dbReference>
<accession>A0AB39BMW6</accession>
<organism evidence="1">
    <name type="scientific">Alkalihalophilus sp. As8PL</name>
    <dbReference type="NCBI Taxonomy" id="3237103"/>
    <lineage>
        <taxon>Bacteria</taxon>
        <taxon>Bacillati</taxon>
        <taxon>Bacillota</taxon>
        <taxon>Bacilli</taxon>
        <taxon>Bacillales</taxon>
        <taxon>Bacillaceae</taxon>
        <taxon>Alkalihalophilus</taxon>
    </lineage>
</organism>